<sequence length="543" mass="57047">MSDTLVESGQDIDPGLAYLPIRKRYWLLVVACMDVSIVIASMVALNAALPDIARQTAATQAQLTWVIDGYTLALACLLLPAGALGDRYGRRGALLTGLAVFVAASAAPLLFDAPVHLIASRAVAGAGAAFIMPATLSLLTAAFPKSERNKAVGIWAGVVGSGAVFGFLITGGLLHFWAWQSIFATFAIAGIGLFILTCTVPSSRDEDATPLDWTGALLIGAAVALFVLGVLEAPMRGWTHPVVWGCIAAGIALGAAFTVAQLKSRHPLLDVRLFRKPDFATGAVGVTFLFFANFGYFFVSMQYIQLVMGYSPIQTAIALCPLMIPVLALGATTHWYLPRLGLRLCVSLGLLVIAGGLMCMRLLEVDSSYVDYAWPLFIMSTGMGLCTAPTTSAIMGAVPDEKQGVASAVNDTTREVGAAVGIAVAGSILAAQYQNHLGPELTGLPAEVREPILSSLAEALAVAGQLGPQGAAVGELAKQAFLDATNSALLVMAAVLAVAAVFVAIWAPGRDGEQLRGIRRLRSRETPPPDDRSWQWSRAGRGW</sequence>
<evidence type="ECO:0000256" key="2">
    <source>
        <dbReference type="ARBA" id="ARBA00022692"/>
    </source>
</evidence>
<feature type="transmembrane region" description="Helical" evidence="6">
    <location>
        <begin position="176"/>
        <end position="199"/>
    </location>
</feature>
<gene>
    <name evidence="8" type="ORF">XA26_14310</name>
</gene>
<evidence type="ECO:0000313" key="8">
    <source>
        <dbReference type="EMBL" id="ALI25278.1"/>
    </source>
</evidence>
<evidence type="ECO:0000256" key="5">
    <source>
        <dbReference type="SAM" id="MobiDB-lite"/>
    </source>
</evidence>
<feature type="transmembrane region" description="Helical" evidence="6">
    <location>
        <begin position="283"/>
        <end position="304"/>
    </location>
</feature>
<dbReference type="InterPro" id="IPR036259">
    <property type="entry name" value="MFS_trans_sf"/>
</dbReference>
<feature type="domain" description="Major facilitator superfamily (MFS) profile" evidence="7">
    <location>
        <begin position="27"/>
        <end position="511"/>
    </location>
</feature>
<feature type="transmembrane region" description="Helical" evidence="6">
    <location>
        <begin position="117"/>
        <end position="139"/>
    </location>
</feature>
<dbReference type="Pfam" id="PF07690">
    <property type="entry name" value="MFS_1"/>
    <property type="match status" value="1"/>
</dbReference>
<dbReference type="SUPFAM" id="SSF103473">
    <property type="entry name" value="MFS general substrate transporter"/>
    <property type="match status" value="1"/>
</dbReference>
<dbReference type="InterPro" id="IPR020846">
    <property type="entry name" value="MFS_dom"/>
</dbReference>
<accession>A0A0N9Y7K5</accession>
<feature type="transmembrane region" description="Helical" evidence="6">
    <location>
        <begin position="65"/>
        <end position="85"/>
    </location>
</feature>
<reference evidence="8 9" key="1">
    <citation type="journal article" date="2015" name="MBio">
        <title>Enzymatic Degradation of Phenazines Can Generate Energy and Protect Sensitive Organisms from Toxicity.</title>
        <authorList>
            <person name="Costa K.C."/>
            <person name="Bergkessel M."/>
            <person name="Saunders S."/>
            <person name="Korlach J."/>
            <person name="Newman D.K."/>
        </authorList>
    </citation>
    <scope>NUCLEOTIDE SEQUENCE [LARGE SCALE GENOMIC DNA]</scope>
    <source>
        <strain evidence="8 9">CT6</strain>
    </source>
</reference>
<dbReference type="CDD" id="cd17321">
    <property type="entry name" value="MFS_MMR_MDR_like"/>
    <property type="match status" value="1"/>
</dbReference>
<dbReference type="PROSITE" id="PS50850">
    <property type="entry name" value="MFS"/>
    <property type="match status" value="1"/>
</dbReference>
<protein>
    <submittedName>
        <fullName evidence="8">Integral membrane protein</fullName>
    </submittedName>
</protein>
<feature type="region of interest" description="Disordered" evidence="5">
    <location>
        <begin position="522"/>
        <end position="543"/>
    </location>
</feature>
<dbReference type="GO" id="GO:0005886">
    <property type="term" value="C:plasma membrane"/>
    <property type="evidence" value="ECO:0007669"/>
    <property type="project" value="UniProtKB-SubCell"/>
</dbReference>
<dbReference type="RefSeq" id="WP_054601445.1">
    <property type="nucleotide sequence ID" value="NZ_CP011269.1"/>
</dbReference>
<feature type="transmembrane region" description="Helical" evidence="6">
    <location>
        <begin position="151"/>
        <end position="170"/>
    </location>
</feature>
<dbReference type="InterPro" id="IPR011701">
    <property type="entry name" value="MFS"/>
</dbReference>
<feature type="transmembrane region" description="Helical" evidence="6">
    <location>
        <begin position="488"/>
        <end position="509"/>
    </location>
</feature>
<dbReference type="Gene3D" id="1.20.1720.10">
    <property type="entry name" value="Multidrug resistance protein D"/>
    <property type="match status" value="2"/>
</dbReference>
<feature type="compositionally biased region" description="Basic and acidic residues" evidence="5">
    <location>
        <begin position="523"/>
        <end position="533"/>
    </location>
</feature>
<feature type="transmembrane region" description="Helical" evidence="6">
    <location>
        <begin position="92"/>
        <end position="111"/>
    </location>
</feature>
<dbReference type="STRING" id="1766.XA26_14310"/>
<keyword evidence="4 6" id="KW-0472">Membrane</keyword>
<evidence type="ECO:0000256" key="4">
    <source>
        <dbReference type="ARBA" id="ARBA00023136"/>
    </source>
</evidence>
<dbReference type="PANTHER" id="PTHR42718:SF42">
    <property type="entry name" value="EXPORT PROTEIN"/>
    <property type="match status" value="1"/>
</dbReference>
<proteinExistence type="predicted"/>
<keyword evidence="3 6" id="KW-1133">Transmembrane helix</keyword>
<keyword evidence="9" id="KW-1185">Reference proteome</keyword>
<dbReference type="AlphaFoldDB" id="A0A0N9Y7K5"/>
<dbReference type="GO" id="GO:0022857">
    <property type="term" value="F:transmembrane transporter activity"/>
    <property type="evidence" value="ECO:0007669"/>
    <property type="project" value="InterPro"/>
</dbReference>
<feature type="transmembrane region" description="Helical" evidence="6">
    <location>
        <begin position="344"/>
        <end position="363"/>
    </location>
</feature>
<feature type="transmembrane region" description="Helical" evidence="6">
    <location>
        <begin position="242"/>
        <end position="262"/>
    </location>
</feature>
<feature type="transmembrane region" description="Helical" evidence="6">
    <location>
        <begin position="416"/>
        <end position="434"/>
    </location>
</feature>
<dbReference type="EMBL" id="CP011269">
    <property type="protein sequence ID" value="ALI25278.1"/>
    <property type="molecule type" value="Genomic_DNA"/>
</dbReference>
<evidence type="ECO:0000256" key="1">
    <source>
        <dbReference type="ARBA" id="ARBA00004651"/>
    </source>
</evidence>
<feature type="transmembrane region" description="Helical" evidence="6">
    <location>
        <begin position="211"/>
        <end position="230"/>
    </location>
</feature>
<dbReference type="PRINTS" id="PR01036">
    <property type="entry name" value="TCRTETB"/>
</dbReference>
<feature type="transmembrane region" description="Helical" evidence="6">
    <location>
        <begin position="375"/>
        <end position="395"/>
    </location>
</feature>
<organism evidence="8 9">
    <name type="scientific">Mycolicibacterium fortuitum</name>
    <name type="common">Mycobacterium fortuitum</name>
    <dbReference type="NCBI Taxonomy" id="1766"/>
    <lineage>
        <taxon>Bacteria</taxon>
        <taxon>Bacillati</taxon>
        <taxon>Actinomycetota</taxon>
        <taxon>Actinomycetes</taxon>
        <taxon>Mycobacteriales</taxon>
        <taxon>Mycobacteriaceae</taxon>
        <taxon>Mycolicibacterium</taxon>
    </lineage>
</organism>
<dbReference type="Proteomes" id="UP000057134">
    <property type="component" value="Chromosome"/>
</dbReference>
<evidence type="ECO:0000259" key="7">
    <source>
        <dbReference type="PROSITE" id="PS50850"/>
    </source>
</evidence>
<comment type="subcellular location">
    <subcellularLocation>
        <location evidence="1">Cell membrane</location>
        <topology evidence="1">Multi-pass membrane protein</topology>
    </subcellularLocation>
</comment>
<evidence type="ECO:0000256" key="6">
    <source>
        <dbReference type="SAM" id="Phobius"/>
    </source>
</evidence>
<dbReference type="KEGG" id="mft:XA26_14310"/>
<feature type="transmembrane region" description="Helical" evidence="6">
    <location>
        <begin position="25"/>
        <end position="45"/>
    </location>
</feature>
<dbReference type="PANTHER" id="PTHR42718">
    <property type="entry name" value="MAJOR FACILITATOR SUPERFAMILY MULTIDRUG TRANSPORTER MFSC"/>
    <property type="match status" value="1"/>
</dbReference>
<evidence type="ECO:0000256" key="3">
    <source>
        <dbReference type="ARBA" id="ARBA00022989"/>
    </source>
</evidence>
<evidence type="ECO:0000313" key="9">
    <source>
        <dbReference type="Proteomes" id="UP000057134"/>
    </source>
</evidence>
<feature type="transmembrane region" description="Helical" evidence="6">
    <location>
        <begin position="316"/>
        <end position="337"/>
    </location>
</feature>
<name>A0A0N9Y7K5_MYCFO</name>
<keyword evidence="2 6" id="KW-0812">Transmembrane</keyword>